<proteinExistence type="predicted"/>
<dbReference type="EMBL" id="SODA01000013">
    <property type="protein sequence ID" value="TDW03076.1"/>
    <property type="molecule type" value="Genomic_DNA"/>
</dbReference>
<reference evidence="2 3" key="1">
    <citation type="submission" date="2019-03" db="EMBL/GenBank/DDBJ databases">
        <title>Subsurface microbial communities from deep shales in Ohio and West Virginia, USA.</title>
        <authorList>
            <person name="Wrighton K."/>
        </authorList>
    </citation>
    <scope>NUCLEOTIDE SEQUENCE [LARGE SCALE GENOMIC DNA]</scope>
    <source>
        <strain evidence="2 3">MSL9.2</strain>
    </source>
</reference>
<dbReference type="Pfam" id="PF20469">
    <property type="entry name" value="OLD-like_TOPRIM"/>
    <property type="match status" value="1"/>
</dbReference>
<organism evidence="2 3">
    <name type="scientific">Halanaerobium saccharolyticum</name>
    <dbReference type="NCBI Taxonomy" id="43595"/>
    <lineage>
        <taxon>Bacteria</taxon>
        <taxon>Bacillati</taxon>
        <taxon>Bacillota</taxon>
        <taxon>Clostridia</taxon>
        <taxon>Halanaerobiales</taxon>
        <taxon>Halanaerobiaceae</taxon>
        <taxon>Halanaerobium</taxon>
    </lineage>
</organism>
<evidence type="ECO:0000259" key="1">
    <source>
        <dbReference type="Pfam" id="PF20469"/>
    </source>
</evidence>
<protein>
    <recommendedName>
        <fullName evidence="1">OLD protein-like TOPRIM domain-containing protein</fullName>
    </recommendedName>
</protein>
<evidence type="ECO:0000313" key="3">
    <source>
        <dbReference type="Proteomes" id="UP000294697"/>
    </source>
</evidence>
<gene>
    <name evidence="2" type="ORF">C8C77_11345</name>
</gene>
<dbReference type="RefSeq" id="WP_111572521.1">
    <property type="nucleotide sequence ID" value="NZ_QLME01000014.1"/>
</dbReference>
<sequence>MYKRLYILVEGNDDERFFNEIIKPLFKDDYDHIIIWQYAQQKYKNIKKFIASINSMGADYFFVGDLDENNCVIEKKRKVLETFDYLAFNRIIVVIKEIESWYLAGLDGESSNSLGIKSFKNTDELFKEDFNDLIATKYDSRIDFMREVLKIFSIETAVQKNKSINYFLNKFTSIM</sequence>
<feature type="domain" description="OLD protein-like TOPRIM" evidence="1">
    <location>
        <begin position="6"/>
        <end position="67"/>
    </location>
</feature>
<comment type="caution">
    <text evidence="2">The sequence shown here is derived from an EMBL/GenBank/DDBJ whole genome shotgun (WGS) entry which is preliminary data.</text>
</comment>
<evidence type="ECO:0000313" key="2">
    <source>
        <dbReference type="EMBL" id="TDW03076.1"/>
    </source>
</evidence>
<dbReference type="InterPro" id="IPR034139">
    <property type="entry name" value="TOPRIM_OLD"/>
</dbReference>
<name>A0A4R7YY54_9FIRM</name>
<accession>A0A4R7YY54</accession>
<dbReference type="AlphaFoldDB" id="A0A4R7YY54"/>
<dbReference type="Proteomes" id="UP000294697">
    <property type="component" value="Unassembled WGS sequence"/>
</dbReference>